<dbReference type="SMART" id="SM00895">
    <property type="entry name" value="FCD"/>
    <property type="match status" value="1"/>
</dbReference>
<dbReference type="GO" id="GO:0003677">
    <property type="term" value="F:DNA binding"/>
    <property type="evidence" value="ECO:0007669"/>
    <property type="project" value="UniProtKB-KW"/>
</dbReference>
<evidence type="ECO:0000313" key="5">
    <source>
        <dbReference type="EMBL" id="PSH54686.1"/>
    </source>
</evidence>
<evidence type="ECO:0000259" key="4">
    <source>
        <dbReference type="PROSITE" id="PS50949"/>
    </source>
</evidence>
<dbReference type="AlphaFoldDB" id="A0A2P7AKF1"/>
<sequence>MAIETSAATSSAASFVATVLREEILTSGLAEGERLLQDATASRFGVSQMVVREAFQELLYAGFLVAEPRRGVRVAQLDPMSAEETTVLRSLLEPCLFNAAIPQMTDDDFERADAILDSIDSGETIDEKLFLSASFHDLLYARANRERFAGVVRQLRASFDRYLRLPIVDEAFARRSRLEHEEILACCREQRAADGAVLLREHILSTGAMIVSYLKSRT</sequence>
<dbReference type="Gene3D" id="1.20.120.530">
    <property type="entry name" value="GntR ligand-binding domain-like"/>
    <property type="match status" value="1"/>
</dbReference>
<proteinExistence type="predicted"/>
<dbReference type="InterPro" id="IPR011711">
    <property type="entry name" value="GntR_C"/>
</dbReference>
<evidence type="ECO:0000256" key="2">
    <source>
        <dbReference type="ARBA" id="ARBA00023125"/>
    </source>
</evidence>
<dbReference type="SUPFAM" id="SSF46785">
    <property type="entry name" value="Winged helix' DNA-binding domain"/>
    <property type="match status" value="1"/>
</dbReference>
<protein>
    <submittedName>
        <fullName evidence="5">GntR family transcriptional regulator</fullName>
    </submittedName>
</protein>
<dbReference type="RefSeq" id="WP_106719590.1">
    <property type="nucleotide sequence ID" value="NZ_JACHXT010000003.1"/>
</dbReference>
<dbReference type="InterPro" id="IPR036388">
    <property type="entry name" value="WH-like_DNA-bd_sf"/>
</dbReference>
<dbReference type="Proteomes" id="UP000241158">
    <property type="component" value="Unassembled WGS sequence"/>
</dbReference>
<gene>
    <name evidence="5" type="ORF">CU100_26290</name>
</gene>
<keyword evidence="6" id="KW-1185">Reference proteome</keyword>
<keyword evidence="3" id="KW-0804">Transcription</keyword>
<keyword evidence="2" id="KW-0238">DNA-binding</keyword>
<feature type="domain" description="HTH gntR-type" evidence="4">
    <location>
        <begin position="10"/>
        <end position="77"/>
    </location>
</feature>
<organism evidence="5 6">
    <name type="scientific">Phyllobacterium endophyticum</name>
    <dbReference type="NCBI Taxonomy" id="1149773"/>
    <lineage>
        <taxon>Bacteria</taxon>
        <taxon>Pseudomonadati</taxon>
        <taxon>Pseudomonadota</taxon>
        <taxon>Alphaproteobacteria</taxon>
        <taxon>Hyphomicrobiales</taxon>
        <taxon>Phyllobacteriaceae</taxon>
        <taxon>Phyllobacterium</taxon>
    </lineage>
</organism>
<dbReference type="OrthoDB" id="9810548at2"/>
<dbReference type="InterPro" id="IPR036390">
    <property type="entry name" value="WH_DNA-bd_sf"/>
</dbReference>
<dbReference type="Gene3D" id="1.10.10.10">
    <property type="entry name" value="Winged helix-like DNA-binding domain superfamily/Winged helix DNA-binding domain"/>
    <property type="match status" value="1"/>
</dbReference>
<dbReference type="InterPro" id="IPR000524">
    <property type="entry name" value="Tscrpt_reg_HTH_GntR"/>
</dbReference>
<evidence type="ECO:0000256" key="1">
    <source>
        <dbReference type="ARBA" id="ARBA00023015"/>
    </source>
</evidence>
<dbReference type="EMBL" id="PGGN01000008">
    <property type="protein sequence ID" value="PSH54686.1"/>
    <property type="molecule type" value="Genomic_DNA"/>
</dbReference>
<dbReference type="SUPFAM" id="SSF48008">
    <property type="entry name" value="GntR ligand-binding domain-like"/>
    <property type="match status" value="1"/>
</dbReference>
<dbReference type="SMART" id="SM00345">
    <property type="entry name" value="HTH_GNTR"/>
    <property type="match status" value="1"/>
</dbReference>
<comment type="caution">
    <text evidence="5">The sequence shown here is derived from an EMBL/GenBank/DDBJ whole genome shotgun (WGS) entry which is preliminary data.</text>
</comment>
<reference evidence="6" key="1">
    <citation type="submission" date="2017-11" db="EMBL/GenBank/DDBJ databases">
        <authorList>
            <person name="Kuznetsova I."/>
            <person name="Sazanova A."/>
            <person name="Chirak E."/>
            <person name="Safronova V."/>
            <person name="Willems A."/>
        </authorList>
    </citation>
    <scope>NUCLEOTIDE SEQUENCE [LARGE SCALE GENOMIC DNA]</scope>
    <source>
        <strain evidence="6">PEPV15</strain>
    </source>
</reference>
<dbReference type="Pfam" id="PF07729">
    <property type="entry name" value="FCD"/>
    <property type="match status" value="1"/>
</dbReference>
<evidence type="ECO:0000256" key="3">
    <source>
        <dbReference type="ARBA" id="ARBA00023163"/>
    </source>
</evidence>
<evidence type="ECO:0000313" key="6">
    <source>
        <dbReference type="Proteomes" id="UP000241158"/>
    </source>
</evidence>
<accession>A0A2P7AKF1</accession>
<dbReference type="PANTHER" id="PTHR43537:SF41">
    <property type="entry name" value="TRANSCRIPTIONAL REGULATORY PROTEIN"/>
    <property type="match status" value="1"/>
</dbReference>
<name>A0A2P7AKF1_9HYPH</name>
<dbReference type="PROSITE" id="PS50949">
    <property type="entry name" value="HTH_GNTR"/>
    <property type="match status" value="1"/>
</dbReference>
<dbReference type="InterPro" id="IPR008920">
    <property type="entry name" value="TF_FadR/GntR_C"/>
</dbReference>
<dbReference type="GO" id="GO:0003700">
    <property type="term" value="F:DNA-binding transcription factor activity"/>
    <property type="evidence" value="ECO:0007669"/>
    <property type="project" value="InterPro"/>
</dbReference>
<dbReference type="Pfam" id="PF00392">
    <property type="entry name" value="GntR"/>
    <property type="match status" value="1"/>
</dbReference>
<dbReference type="PANTHER" id="PTHR43537">
    <property type="entry name" value="TRANSCRIPTIONAL REGULATOR, GNTR FAMILY"/>
    <property type="match status" value="1"/>
</dbReference>
<keyword evidence="1" id="KW-0805">Transcription regulation</keyword>